<dbReference type="InterPro" id="IPR051560">
    <property type="entry name" value="MAM_domain-containing"/>
</dbReference>
<dbReference type="PANTHER" id="PTHR23282">
    <property type="entry name" value="APICAL ENDOSOMAL GLYCOPROTEIN PRECURSOR"/>
    <property type="match status" value="1"/>
</dbReference>
<dbReference type="Pfam" id="PF00629">
    <property type="entry name" value="MAM"/>
    <property type="match status" value="8"/>
</dbReference>
<dbReference type="InterPro" id="IPR014853">
    <property type="entry name" value="VWF/SSPO/ZAN-like_Cys-rich_dom"/>
</dbReference>
<evidence type="ECO:0000256" key="2">
    <source>
        <dbReference type="ARBA" id="ARBA00022475"/>
    </source>
</evidence>
<evidence type="ECO:0000256" key="5">
    <source>
        <dbReference type="ARBA" id="ARBA00023180"/>
    </source>
</evidence>
<dbReference type="InterPro" id="IPR013320">
    <property type="entry name" value="ConA-like_dom_sf"/>
</dbReference>
<feature type="domain" description="MAM" evidence="11">
    <location>
        <begin position="1681"/>
        <end position="1838"/>
    </location>
</feature>
<dbReference type="InterPro" id="IPR025615">
    <property type="entry name" value="TILa_dom"/>
</dbReference>
<dbReference type="SMART" id="SM00832">
    <property type="entry name" value="C8"/>
    <property type="match status" value="2"/>
</dbReference>
<comment type="subcellular location">
    <subcellularLocation>
        <location evidence="1">Cell membrane</location>
        <topology evidence="1">Single-pass type I membrane protein</topology>
    </subcellularLocation>
</comment>
<dbReference type="Gene3D" id="2.60.120.200">
    <property type="match status" value="9"/>
</dbReference>
<dbReference type="Proteomes" id="UP001187415">
    <property type="component" value="Unassembled WGS sequence"/>
</dbReference>
<dbReference type="InterPro" id="IPR001846">
    <property type="entry name" value="VWF_type-D"/>
</dbReference>
<evidence type="ECO:0000259" key="12">
    <source>
        <dbReference type="PROSITE" id="PS51233"/>
    </source>
</evidence>
<dbReference type="InterPro" id="IPR001007">
    <property type="entry name" value="VWF_dom"/>
</dbReference>
<dbReference type="Pfam" id="PF08742">
    <property type="entry name" value="C8"/>
    <property type="match status" value="2"/>
</dbReference>
<evidence type="ECO:0000256" key="3">
    <source>
        <dbReference type="ARBA" id="ARBA00022737"/>
    </source>
</evidence>
<dbReference type="CDD" id="cd06263">
    <property type="entry name" value="MAM"/>
    <property type="match status" value="8"/>
</dbReference>
<feature type="region of interest" description="Disordered" evidence="9">
    <location>
        <begin position="2689"/>
        <end position="2722"/>
    </location>
</feature>
<evidence type="ECO:0000256" key="4">
    <source>
        <dbReference type="ARBA" id="ARBA00023157"/>
    </source>
</evidence>
<dbReference type="Pfam" id="PF12714">
    <property type="entry name" value="TILa"/>
    <property type="match status" value="1"/>
</dbReference>
<keyword evidence="3" id="KW-0677">Repeat</keyword>
<feature type="chain" id="PRO_5041653558" description="Zonadhesin" evidence="10">
    <location>
        <begin position="25"/>
        <end position="2837"/>
    </location>
</feature>
<comment type="subunit">
    <text evidence="7">Probably forms covalent oligomers.</text>
</comment>
<protein>
    <recommendedName>
        <fullName evidence="8">Zonadhesin</fullName>
    </recommendedName>
</protein>
<organism evidence="13 14">
    <name type="scientific">Channa striata</name>
    <name type="common">Snakehead murrel</name>
    <name type="synonym">Ophicephalus striatus</name>
    <dbReference type="NCBI Taxonomy" id="64152"/>
    <lineage>
        <taxon>Eukaryota</taxon>
        <taxon>Metazoa</taxon>
        <taxon>Chordata</taxon>
        <taxon>Craniata</taxon>
        <taxon>Vertebrata</taxon>
        <taxon>Euteleostomi</taxon>
        <taxon>Actinopterygii</taxon>
        <taxon>Neopterygii</taxon>
        <taxon>Teleostei</taxon>
        <taxon>Neoteleostei</taxon>
        <taxon>Acanthomorphata</taxon>
        <taxon>Anabantaria</taxon>
        <taxon>Anabantiformes</taxon>
        <taxon>Channoidei</taxon>
        <taxon>Channidae</taxon>
        <taxon>Channa</taxon>
    </lineage>
</organism>
<dbReference type="SUPFAM" id="SSF49899">
    <property type="entry name" value="Concanavalin A-like lectins/glucanases"/>
    <property type="match status" value="8"/>
</dbReference>
<feature type="compositionally biased region" description="Basic and acidic residues" evidence="9">
    <location>
        <begin position="2689"/>
        <end position="2706"/>
    </location>
</feature>
<keyword evidence="2" id="KW-1003">Cell membrane</keyword>
<evidence type="ECO:0000256" key="7">
    <source>
        <dbReference type="ARBA" id="ARBA00065625"/>
    </source>
</evidence>
<dbReference type="SMART" id="SM00215">
    <property type="entry name" value="VWC_out"/>
    <property type="match status" value="1"/>
</dbReference>
<dbReference type="PRINTS" id="PR00020">
    <property type="entry name" value="MAMDOMAIN"/>
</dbReference>
<dbReference type="SMART" id="SM00216">
    <property type="entry name" value="VWD"/>
    <property type="match status" value="3"/>
</dbReference>
<feature type="domain" description="MAM" evidence="11">
    <location>
        <begin position="2355"/>
        <end position="2512"/>
    </location>
</feature>
<dbReference type="CDD" id="cd19941">
    <property type="entry name" value="TIL"/>
    <property type="match status" value="2"/>
</dbReference>
<feature type="domain" description="VWFD" evidence="12">
    <location>
        <begin position="217"/>
        <end position="397"/>
    </location>
</feature>
<evidence type="ECO:0000259" key="11">
    <source>
        <dbReference type="PROSITE" id="PS50060"/>
    </source>
</evidence>
<keyword evidence="14" id="KW-1185">Reference proteome</keyword>
<dbReference type="Pfam" id="PF01826">
    <property type="entry name" value="TIL"/>
    <property type="match status" value="2"/>
</dbReference>
<gene>
    <name evidence="13" type="ORF">Q5P01_022422</name>
</gene>
<feature type="domain" description="MAM" evidence="11">
    <location>
        <begin position="891"/>
        <end position="1048"/>
    </location>
</feature>
<dbReference type="SUPFAM" id="SSF57567">
    <property type="entry name" value="Serine protease inhibitors"/>
    <property type="match status" value="2"/>
</dbReference>
<dbReference type="InterPro" id="IPR000998">
    <property type="entry name" value="MAM_dom"/>
</dbReference>
<evidence type="ECO:0000256" key="1">
    <source>
        <dbReference type="ARBA" id="ARBA00004251"/>
    </source>
</evidence>
<dbReference type="Pfam" id="PF00094">
    <property type="entry name" value="VWD"/>
    <property type="match status" value="4"/>
</dbReference>
<dbReference type="InterPro" id="IPR036084">
    <property type="entry name" value="Ser_inhib-like_sf"/>
</dbReference>
<keyword evidence="2" id="KW-0472">Membrane</keyword>
<dbReference type="InterPro" id="IPR002919">
    <property type="entry name" value="TIL_dom"/>
</dbReference>
<feature type="domain" description="MAM" evidence="11">
    <location>
        <begin position="1910"/>
        <end position="2067"/>
    </location>
</feature>
<keyword evidence="4" id="KW-1015">Disulfide bond</keyword>
<evidence type="ECO:0000256" key="10">
    <source>
        <dbReference type="SAM" id="SignalP"/>
    </source>
</evidence>
<dbReference type="Gene3D" id="2.10.25.10">
    <property type="entry name" value="Laminin"/>
    <property type="match status" value="2"/>
</dbReference>
<name>A0AA88LMJ3_CHASR</name>
<dbReference type="PROSITE" id="PS50060">
    <property type="entry name" value="MAM_2"/>
    <property type="match status" value="8"/>
</dbReference>
<comment type="caution">
    <text evidence="13">The sequence shown here is derived from an EMBL/GenBank/DDBJ whole genome shotgun (WGS) entry which is preliminary data.</text>
</comment>
<feature type="domain" description="MAM" evidence="11">
    <location>
        <begin position="1302"/>
        <end position="1465"/>
    </location>
</feature>
<evidence type="ECO:0000256" key="6">
    <source>
        <dbReference type="ARBA" id="ARBA00057483"/>
    </source>
</evidence>
<keyword evidence="10" id="KW-0732">Signal</keyword>
<feature type="signal peptide" evidence="10">
    <location>
        <begin position="1"/>
        <end position="24"/>
    </location>
</feature>
<evidence type="ECO:0000256" key="8">
    <source>
        <dbReference type="ARBA" id="ARBA00067986"/>
    </source>
</evidence>
<evidence type="ECO:0000256" key="9">
    <source>
        <dbReference type="SAM" id="MobiDB-lite"/>
    </source>
</evidence>
<evidence type="ECO:0000313" key="13">
    <source>
        <dbReference type="EMBL" id="KAK2822357.1"/>
    </source>
</evidence>
<comment type="function">
    <text evidence="6">Binds in a species-specific manner to the zona pellucida of the egg. May be involved in gamete recognition and/or signaling.</text>
</comment>
<feature type="domain" description="MAM" evidence="11">
    <location>
        <begin position="1465"/>
        <end position="1622"/>
    </location>
</feature>
<accession>A0AA88LMJ3</accession>
<dbReference type="PANTHER" id="PTHR23282:SF101">
    <property type="entry name" value="MAM DOMAIN-CONTAINING PROTEIN"/>
    <property type="match status" value="1"/>
</dbReference>
<feature type="domain" description="MAM" evidence="11">
    <location>
        <begin position="2126"/>
        <end position="2283"/>
    </location>
</feature>
<proteinExistence type="predicted"/>
<feature type="domain" description="VWFD" evidence="12">
    <location>
        <begin position="2636"/>
        <end position="2837"/>
    </location>
</feature>
<dbReference type="PROSITE" id="PS51233">
    <property type="entry name" value="VWFD"/>
    <property type="match status" value="3"/>
</dbReference>
<keyword evidence="5" id="KW-0325">Glycoprotein</keyword>
<sequence length="2837" mass="315453">MVGGMLTDLLVTVTLLFVAQTGRAENDLSLVALPDWKINSHYVTKCFYDKHTNLICDWERSRKTTKDTLEEDIFDSGSLELEGEGCLEFWYLNPTGAKESELRALLKSSAGQEQIWTSPALPRNSWRQVFVPLKITEPRTRVVLEAVSIREQIAFKQFGVRRGTCGHQCESNTELWTDESTRCLCSAGQLSCFPSQCPKGHICGPQSGSSSGNTTSGTCTIHSHTECSTFDGVLFRFTAPCTYVLAKTCSPTEALPMFNVEVVNGHNGNSTLTTIQQITVNTGNFRVSLLKRETQRVVVNGIWRRLPLSLSSGTVNIKSNPAAVLLRTSFGLSVSFDNAGAVHVTLPFTYSDKVCGLCGNFNHFRDDDFHKPHGTDAQIVSASGESWQTEQTRSSCETILIPHQCDPLVKEQYASEPYCGGLLSSTGPFTECQSVVGAASYFRGCVASMCTTHGDPAVLCEIFQAYADICQEAGVTVPIWRNSTVCPLQCGNNSYYNSCADGCPEVCSSLDTAMSCGSCEERCECDFGFKLSGGKCVPPEDCGCWYNGKHYQKGATVVEGECVQQCQCTGNNYMRCTSMKCAPNEVCKVKDGVKDCFPFKPATCSVYGDPHFITFDKKAYDFQGGCSYTLTTTCGGQSSVHFTVIGHNIHPPLQNFTRSKLEAVTLQIEDLSITLNQSGKVYRNSSHIQLPYSIYGTFGSIRIYLKNNYITLETTFGLQMMIDGQNRLFLKVDEHYKYDLCGLCGTYSGHQGDDFITPGGQNVNDAFQFGDSWRVQNDDVCIAYPNHPRVCDNEVENEAYRECYTLLGRAFESCHETIHPSIYLQSCVYDYCATNGDQHTLCDSLKSYAAACQVAGVELPPWQAGTACAEVPTTAPPPISPTPTSPPVCPMNCDFEKNLCGWEQLVQDSFDWTMHSGPTPSNQTGPNQDHTTGDGFYMYIEGNSVMHGDSARLLSSICYYNGPLCLQFWYHMYGSATAMALNIYLLKDKKATKVWSMMNTKGPEWHPGNVDIRVSGPFQIIVEGIRGSNAQSDVAIDDISIHFGSCSGHFPRLKSGTNLPSITADVHFQATCSLDCTFDNNICSWTQMITDAFDWTWQSGSTPTQMTGPLADHTGGGHYLYIEASSVTHGDTARLISSQCFESGPQCLQFWYHMYGSADTMGLHVYLYQDRRAKAVWRKRNDQGNMWHLAQVDLTTTGAFQIIFEGRRGSNDRSDVAIDDVKLYRGVCSGLSGLGTAQPQNPDQKLTAPTWVPLQTTLAPEPSVVISTVQPPIISTITTPPLEATTSIRNDQSPALHPVCQMDCDFEQGLCEWSQMPTDVFDWTRHSGSTPTMMTGPSSDHTTGTGQYLYIEANTVTHGDTARLISSQCFESGPQCLQFWYHMYGSADTMGLHVYLYQDRRAEAVWRKRNDQGNMWHLAQVDLTTTGAFQYCSAPIISTITTPPLEATTSIRNDQSPALHPVCQMDCDFEQGLCEWSQMPTDVFDWTRHSGSTPTMMTGPSSDHTTGTGQYLYIEANTVTHGDTARLISSQCFESGPQCLQFWYHMYGSADTMGLHVYLYQDRRAEAVWRKRNDQGNMWHLAQVDLTTTGAFQIIFEGRRGSNDRSDVAIDDVTLYRGVCSPQTQKPDQNLTAPRHTPLQTSVVIGTFQPPIMNPNLSPVMEAQANIRNNRSPALHPACQMDCDFEYGLCEWSQMPTDVFDWTRHSGSTPTMLTGPSSDHTTGTGHYLYIEANTVTHGDTARLISSQCFESGPQCLQFWYHMYGSADTMGLHVYLYQDRRAEAVWRKRNDQGNMWHLAQVDLTTTGAFQIIFEGRRGSNDRSDVAIDDIKLYRGVCSGLSGLGTAQPQNPDQKLTTSTWVPLQTTLAPEPSVVIGTVQPPIISTITTPPLEATTSIRNDQSPALHPVCQMDCDFEQGLCEWSQMPTDVFDWTRHSGSTPTMMTGPSSDHTTGTGQYLYIEANTVTHGDTARLISSQCFESGPQCLQFWYHMYGSADTMGLHVYLYQDRRAEAVWRKRNDQGNMWHLAQVDLTTTGAFQIIFEGRRGSNDRSDVALDDVKLYRGVCSAQTQKPDQNLTAPRHTPLQTSVVIGTVQPPIMNPNLSPVMEAQANIRNNRSPALHPVCQMDCDFEYGLCEWSQMPTDVFDWTRHSGSTPTMLTGPSSDHTTGTGQYLYIEANTVTHGDTARLISSQCFESGPQCLQFWYHMYGSADTMGLHVYLYQDRRAEAVWRKRNDQGNMWHLAQVDLTTTGAFQIIFEGRRGSNDRSDVAIDDIKLYRGVCSGLSGLGTAQPQNPDQKLTAPTWVPLQTTLAPEPSVVIGTVHPPIISTITTPPLEATTSIRNDRSPALHPVCQMDCDFEQGLCEWSQMPTDVFDWTRHSGSTPTMMTGPSSDHTTGTGQYLYIEANTVTHGDTARLISSQCFESGPQCLQFWYHMYGSADTMGLHVYLYQDRRAEAVWRKRNDQGNMWHLAQVDLTTTGAFQIIFEGRRGSTDRSDVAIDDVSLHRGHCAAYSCPKNSHYTTCIPACSPTCTYLNGPPHCSDSKTCMSGCVCDEGFVKEWEACVPIQQCGCIDRNGTKHQFNEAWYTNHCSQKCECGKDDDLGKIDCADKEECDGNAVCLRNYKGNYYCQSTGFSECTINGDPEYRTFDELKHGFEGEQSYVLVQTNNLPNNLPHVYIEGINALSVKDDDDRQKHGDSSSDEDRSLPVSNEEDDESEEHEKHYRLQELMIRVYNHMVVFKRNRKLVVDGIITNTPVFLNAGVKIIDHSSRIFLKTDFGLSVEFDGHSSAVIVLPHIYKRKVGGLCGNFDGQKWNDQIKPDGTRARNIQEFGESWKV</sequence>
<reference evidence="13" key="1">
    <citation type="submission" date="2023-07" db="EMBL/GenBank/DDBJ databases">
        <title>Chromosome-level Genome Assembly of Striped Snakehead (Channa striata).</title>
        <authorList>
            <person name="Liu H."/>
        </authorList>
    </citation>
    <scope>NUCLEOTIDE SEQUENCE</scope>
    <source>
        <strain evidence="13">Gz</strain>
        <tissue evidence="13">Muscle</tissue>
    </source>
</reference>
<dbReference type="SMART" id="SM00137">
    <property type="entry name" value="MAM"/>
    <property type="match status" value="8"/>
</dbReference>
<feature type="domain" description="VWFD" evidence="12">
    <location>
        <begin position="602"/>
        <end position="782"/>
    </location>
</feature>
<evidence type="ECO:0000313" key="14">
    <source>
        <dbReference type="Proteomes" id="UP001187415"/>
    </source>
</evidence>
<feature type="domain" description="MAM" evidence="11">
    <location>
        <begin position="1074"/>
        <end position="1230"/>
    </location>
</feature>
<dbReference type="FunFam" id="2.60.120.200:FF:000128">
    <property type="entry name" value="enteropeptidase isoform X2"/>
    <property type="match status" value="7"/>
</dbReference>
<dbReference type="FunFam" id="2.10.25.10:FF:000055">
    <property type="entry name" value="alpha-tectorin isoform X1"/>
    <property type="match status" value="1"/>
</dbReference>
<dbReference type="EMBL" id="JAUPFM010000018">
    <property type="protein sequence ID" value="KAK2822357.1"/>
    <property type="molecule type" value="Genomic_DNA"/>
</dbReference>
<dbReference type="GO" id="GO:0005886">
    <property type="term" value="C:plasma membrane"/>
    <property type="evidence" value="ECO:0007669"/>
    <property type="project" value="UniProtKB-SubCell"/>
</dbReference>